<dbReference type="GO" id="GO:0003677">
    <property type="term" value="F:DNA binding"/>
    <property type="evidence" value="ECO:0007669"/>
    <property type="project" value="UniProtKB-KW"/>
</dbReference>
<dbReference type="Pfam" id="PF00717">
    <property type="entry name" value="Peptidase_S24"/>
    <property type="match status" value="1"/>
</dbReference>
<feature type="domain" description="HTH cro/C1-type" evidence="4">
    <location>
        <begin position="8"/>
        <end position="62"/>
    </location>
</feature>
<evidence type="ECO:0000313" key="8">
    <source>
        <dbReference type="Proteomes" id="UP000277537"/>
    </source>
</evidence>
<protein>
    <submittedName>
        <fullName evidence="6">Helix-turn-helix transcriptional regulator</fullName>
    </submittedName>
    <submittedName>
        <fullName evidence="5">Peptidase S24</fullName>
    </submittedName>
</protein>
<sequence length="234" mass="25993">METLGVRLKRLRSSKKITQQKLADAIGVSKTSVIYWEKDENVPKHESLMALAKILDTTPGWLTSGENAPAIKDKDFHGASVYDENTPVDDDEVEIPFFEDFSFACGGGSIGEALDSNEQKLRLPKAVLRKLDIDKKNAVATLASGDSMTPEIKDGNTIHIDLGRKAIKDGKIYAICHGGLFMAKRLYNLPQGGVRIVSDNAVEYPEVVLTAEERKQQEFEVIGWIWQITSIQSW</sequence>
<dbReference type="PANTHER" id="PTHR40661:SF2">
    <property type="entry name" value="HTH-TYPE TRANSCRIPTIONAL REGULATOR PRTR"/>
    <property type="match status" value="1"/>
</dbReference>
<evidence type="ECO:0000313" key="7">
    <source>
        <dbReference type="Proteomes" id="UP000249282"/>
    </source>
</evidence>
<dbReference type="Pfam" id="PF01381">
    <property type="entry name" value="HTH_3"/>
    <property type="match status" value="1"/>
</dbReference>
<dbReference type="Proteomes" id="UP000277537">
    <property type="component" value="Unassembled WGS sequence"/>
</dbReference>
<accession>A0A2W5RSS8</accession>
<evidence type="ECO:0000313" key="6">
    <source>
        <dbReference type="EMBL" id="RSE27601.1"/>
    </source>
</evidence>
<evidence type="ECO:0000256" key="3">
    <source>
        <dbReference type="ARBA" id="ARBA00023163"/>
    </source>
</evidence>
<dbReference type="EMBL" id="QFQJ01000003">
    <property type="protein sequence ID" value="PZQ93471.1"/>
    <property type="molecule type" value="Genomic_DNA"/>
</dbReference>
<keyword evidence="3" id="KW-0804">Transcription</keyword>
<evidence type="ECO:0000256" key="2">
    <source>
        <dbReference type="ARBA" id="ARBA00023125"/>
    </source>
</evidence>
<dbReference type="Proteomes" id="UP000249282">
    <property type="component" value="Unassembled WGS sequence"/>
</dbReference>
<dbReference type="InterPro" id="IPR036286">
    <property type="entry name" value="LexA/Signal_pep-like_sf"/>
</dbReference>
<reference evidence="5 7" key="1">
    <citation type="submission" date="2017-11" db="EMBL/GenBank/DDBJ databases">
        <title>Infants hospitalized years apart are colonized by the same room-sourced microbial strains.</title>
        <authorList>
            <person name="Brooks B."/>
            <person name="Olm M.R."/>
            <person name="Firek B.A."/>
            <person name="Baker R."/>
            <person name="Thomas B.C."/>
            <person name="Morowitz M.J."/>
            <person name="Banfield J.F."/>
        </authorList>
    </citation>
    <scope>NUCLEOTIDE SEQUENCE [LARGE SCALE GENOMIC DNA]</scope>
    <source>
        <strain evidence="5">S2_003_000_R3_20</strain>
    </source>
</reference>
<dbReference type="Gene3D" id="2.10.109.10">
    <property type="entry name" value="Umud Fragment, subunit A"/>
    <property type="match status" value="1"/>
</dbReference>
<evidence type="ECO:0000259" key="4">
    <source>
        <dbReference type="PROSITE" id="PS50943"/>
    </source>
</evidence>
<dbReference type="CDD" id="cd00093">
    <property type="entry name" value="HTH_XRE"/>
    <property type="match status" value="1"/>
</dbReference>
<dbReference type="SMART" id="SM00530">
    <property type="entry name" value="HTH_XRE"/>
    <property type="match status" value="1"/>
</dbReference>
<organism evidence="5 7">
    <name type="scientific">Acinetobacter johnsonii</name>
    <dbReference type="NCBI Taxonomy" id="40214"/>
    <lineage>
        <taxon>Bacteria</taxon>
        <taxon>Pseudomonadati</taxon>
        <taxon>Pseudomonadota</taxon>
        <taxon>Gammaproteobacteria</taxon>
        <taxon>Moraxellales</taxon>
        <taxon>Moraxellaceae</taxon>
        <taxon>Acinetobacter</taxon>
    </lineage>
</organism>
<dbReference type="Gene3D" id="1.10.260.40">
    <property type="entry name" value="lambda repressor-like DNA-binding domains"/>
    <property type="match status" value="1"/>
</dbReference>
<keyword evidence="2" id="KW-0238">DNA-binding</keyword>
<keyword evidence="1" id="KW-0805">Transcription regulation</keyword>
<reference evidence="6 8" key="2">
    <citation type="submission" date="2018-10" db="EMBL/GenBank/DDBJ databases">
        <title>Transmission dynamics of multidrug resistant bacteria on intensive care unit surfaces.</title>
        <authorList>
            <person name="D'Souza A.W."/>
            <person name="Potter R.F."/>
            <person name="Wallace M."/>
            <person name="Shupe A."/>
            <person name="Patel S."/>
            <person name="Sun S."/>
            <person name="Gul D."/>
            <person name="Kwon J.H."/>
            <person name="Andleeb S."/>
            <person name="Burnham C.-A.D."/>
            <person name="Dantas G."/>
        </authorList>
    </citation>
    <scope>NUCLEOTIDE SEQUENCE [LARGE SCALE GENOMIC DNA]</scope>
    <source>
        <strain evidence="6 8">AJ_385</strain>
    </source>
</reference>
<comment type="caution">
    <text evidence="5">The sequence shown here is derived from an EMBL/GenBank/DDBJ whole genome shotgun (WGS) entry which is preliminary data.</text>
</comment>
<dbReference type="RefSeq" id="WP_125273132.1">
    <property type="nucleotide sequence ID" value="NZ_JAOCGS010000003.1"/>
</dbReference>
<name>A0A2W5RSS8_ACIJO</name>
<dbReference type="SUPFAM" id="SSF51306">
    <property type="entry name" value="LexA/Signal peptidase"/>
    <property type="match status" value="1"/>
</dbReference>
<evidence type="ECO:0000256" key="1">
    <source>
        <dbReference type="ARBA" id="ARBA00023015"/>
    </source>
</evidence>
<dbReference type="CDD" id="cd06529">
    <property type="entry name" value="S24_LexA-like"/>
    <property type="match status" value="1"/>
</dbReference>
<evidence type="ECO:0000313" key="5">
    <source>
        <dbReference type="EMBL" id="PZQ93471.1"/>
    </source>
</evidence>
<proteinExistence type="predicted"/>
<dbReference type="InterPro" id="IPR039418">
    <property type="entry name" value="LexA-like"/>
</dbReference>
<dbReference type="InterPro" id="IPR015927">
    <property type="entry name" value="Peptidase_S24_S26A/B/C"/>
</dbReference>
<dbReference type="InterPro" id="IPR001387">
    <property type="entry name" value="Cro/C1-type_HTH"/>
</dbReference>
<dbReference type="EMBL" id="RHXE01000001">
    <property type="protein sequence ID" value="RSE27601.1"/>
    <property type="molecule type" value="Genomic_DNA"/>
</dbReference>
<dbReference type="SUPFAM" id="SSF47413">
    <property type="entry name" value="lambda repressor-like DNA-binding domains"/>
    <property type="match status" value="1"/>
</dbReference>
<dbReference type="PANTHER" id="PTHR40661">
    <property type="match status" value="1"/>
</dbReference>
<dbReference type="InterPro" id="IPR010982">
    <property type="entry name" value="Lambda_DNA-bd_dom_sf"/>
</dbReference>
<dbReference type="AlphaFoldDB" id="A0A2W5RSS8"/>
<gene>
    <name evidence="5" type="ORF">DI542_01115</name>
    <name evidence="6" type="ORF">EGT73_00885</name>
</gene>
<dbReference type="PROSITE" id="PS50943">
    <property type="entry name" value="HTH_CROC1"/>
    <property type="match status" value="1"/>
</dbReference>